<dbReference type="Pfam" id="PF14501">
    <property type="entry name" value="HATPase_c_5"/>
    <property type="match status" value="1"/>
</dbReference>
<evidence type="ECO:0000259" key="2">
    <source>
        <dbReference type="Pfam" id="PF14501"/>
    </source>
</evidence>
<organism evidence="3 6">
    <name type="scientific">Dorea longicatena</name>
    <dbReference type="NCBI Taxonomy" id="88431"/>
    <lineage>
        <taxon>Bacteria</taxon>
        <taxon>Bacillati</taxon>
        <taxon>Bacillota</taxon>
        <taxon>Clostridia</taxon>
        <taxon>Lachnospirales</taxon>
        <taxon>Lachnospiraceae</taxon>
        <taxon>Dorea</taxon>
    </lineage>
</organism>
<evidence type="ECO:0000313" key="6">
    <source>
        <dbReference type="Proteomes" id="UP000472916"/>
    </source>
</evidence>
<feature type="transmembrane region" description="Helical" evidence="1">
    <location>
        <begin position="124"/>
        <end position="149"/>
    </location>
</feature>
<reference evidence="4 5" key="2">
    <citation type="submission" date="2019-07" db="EMBL/GenBank/DDBJ databases">
        <authorList>
            <person name="Hibberd C M."/>
            <person name="Gehrig L. J."/>
            <person name="Chang H.-W."/>
            <person name="Venkatesh S."/>
        </authorList>
    </citation>
    <scope>NUCLEOTIDE SEQUENCE [LARGE SCALE GENOMIC DNA]</scope>
    <source>
        <strain evidence="4">Dorea_longicatena_SSTS_Bg7063</strain>
    </source>
</reference>
<feature type="transmembrane region" description="Helical" evidence="1">
    <location>
        <begin position="89"/>
        <end position="112"/>
    </location>
</feature>
<feature type="transmembrane region" description="Helical" evidence="1">
    <location>
        <begin position="203"/>
        <end position="221"/>
    </location>
</feature>
<dbReference type="GO" id="GO:0042802">
    <property type="term" value="F:identical protein binding"/>
    <property type="evidence" value="ECO:0007669"/>
    <property type="project" value="TreeGrafter"/>
</dbReference>
<proteinExistence type="predicted"/>
<dbReference type="CDD" id="cd16935">
    <property type="entry name" value="HATPase_AgrC-ComD-like"/>
    <property type="match status" value="1"/>
</dbReference>
<reference evidence="3 6" key="1">
    <citation type="journal article" date="2019" name="Nat. Med.">
        <title>A library of human gut bacterial isolates paired with longitudinal multiomics data enables mechanistic microbiome research.</title>
        <authorList>
            <person name="Poyet M."/>
            <person name="Groussin M."/>
            <person name="Gibbons S.M."/>
            <person name="Avila-Pacheco J."/>
            <person name="Jiang X."/>
            <person name="Kearney S.M."/>
            <person name="Perrotta A.R."/>
            <person name="Berdy B."/>
            <person name="Zhao S."/>
            <person name="Lieberman T.D."/>
            <person name="Swanson P.K."/>
            <person name="Smith M."/>
            <person name="Roesemann S."/>
            <person name="Alexander J.E."/>
            <person name="Rich S.A."/>
            <person name="Livny J."/>
            <person name="Vlamakis H."/>
            <person name="Clish C."/>
            <person name="Bullock K."/>
            <person name="Deik A."/>
            <person name="Scott J."/>
            <person name="Pierce K.A."/>
            <person name="Xavier R.J."/>
            <person name="Alm E.J."/>
        </authorList>
    </citation>
    <scope>NUCLEOTIDE SEQUENCE [LARGE SCALE GENOMIC DNA]</scope>
    <source>
        <strain evidence="3 6">BIOML-A6</strain>
    </source>
</reference>
<dbReference type="EMBL" id="CABHNM010000065">
    <property type="protein sequence ID" value="VUX21224.1"/>
    <property type="molecule type" value="Genomic_DNA"/>
</dbReference>
<dbReference type="RefSeq" id="WP_118377640.1">
    <property type="nucleotide sequence ID" value="NZ_CABHNM010000065.1"/>
</dbReference>
<dbReference type="AlphaFoldDB" id="A0A4Q5E3N9"/>
<evidence type="ECO:0000313" key="4">
    <source>
        <dbReference type="EMBL" id="VUX21224.1"/>
    </source>
</evidence>
<dbReference type="PANTHER" id="PTHR40448">
    <property type="entry name" value="TWO-COMPONENT SENSOR HISTIDINE KINASE"/>
    <property type="match status" value="1"/>
</dbReference>
<feature type="domain" description="Sensor histidine kinase NatK-like C-terminal" evidence="2">
    <location>
        <begin position="337"/>
        <end position="432"/>
    </location>
</feature>
<feature type="transmembrane region" description="Helical" evidence="1">
    <location>
        <begin position="6"/>
        <end position="29"/>
    </location>
</feature>
<keyword evidence="4" id="KW-0808">Transferase</keyword>
<gene>
    <name evidence="4" type="ORF">DLSSTS7063_02835</name>
    <name evidence="3" type="ORF">GT528_13055</name>
</gene>
<feature type="transmembrane region" description="Helical" evidence="1">
    <location>
        <begin position="161"/>
        <end position="183"/>
    </location>
</feature>
<sequence length="441" mass="51238">MNQIILSGIQITISIWEMWMCYEILYMTVLDKKYADKKETIIRWANIFVVGSLLGINRLIAFFSRTMLGLVVILTIMCMYGIKRKKVVLSAGIVFVYFEFIAILDFILAFISMEFIKEQFEHDIYIYALTWQKVLIYFFTRGIILLGIVNIKKREESIRSMIEQCCGIIVITGALLCAVLFKYQLWLDEMANGSKPIRGINASMNLSAISLLIVLSGMFIIKYQVVKQEKTTLILRDQLLEERYAEMLKSRQMIHDMKNHLLVLRNMERANQWDKLHDYLEEISKDILDDSTKIWTGNNIVDLILNSKKKQADSEGIDFSIGSNMIGDVPFKDGETISLLGNLLDNAIEACERIKSTEKWVTIRINRRYCLLYIEIENSIEEHPKEKNHRLISCKSEKEVHGYGLKNVRQIVDRYDGTYSYQIKENSFLTCVSFFSNEDVS</sequence>
<feature type="transmembrane region" description="Helical" evidence="1">
    <location>
        <begin position="66"/>
        <end position="82"/>
    </location>
</feature>
<dbReference type="InterPro" id="IPR036890">
    <property type="entry name" value="HATPase_C_sf"/>
</dbReference>
<dbReference type="Gene3D" id="3.30.565.10">
    <property type="entry name" value="Histidine kinase-like ATPase, C-terminal domain"/>
    <property type="match status" value="1"/>
</dbReference>
<dbReference type="GO" id="GO:0016301">
    <property type="term" value="F:kinase activity"/>
    <property type="evidence" value="ECO:0007669"/>
    <property type="project" value="UniProtKB-KW"/>
</dbReference>
<evidence type="ECO:0000313" key="5">
    <source>
        <dbReference type="Proteomes" id="UP000398619"/>
    </source>
</evidence>
<dbReference type="Proteomes" id="UP000472916">
    <property type="component" value="Unassembled WGS sequence"/>
</dbReference>
<keyword evidence="4" id="KW-0418">Kinase</keyword>
<evidence type="ECO:0000313" key="3">
    <source>
        <dbReference type="EMBL" id="MZK42591.1"/>
    </source>
</evidence>
<keyword evidence="1" id="KW-0472">Membrane</keyword>
<evidence type="ECO:0000256" key="1">
    <source>
        <dbReference type="SAM" id="Phobius"/>
    </source>
</evidence>
<dbReference type="SUPFAM" id="SSF55874">
    <property type="entry name" value="ATPase domain of HSP90 chaperone/DNA topoisomerase II/histidine kinase"/>
    <property type="match status" value="1"/>
</dbReference>
<protein>
    <submittedName>
        <fullName evidence="3">GHKL domain-containing protein</fullName>
    </submittedName>
    <submittedName>
        <fullName evidence="4">Sensory histidine kinase DcuS</fullName>
    </submittedName>
</protein>
<dbReference type="Proteomes" id="UP000398619">
    <property type="component" value="Unassembled WGS sequence"/>
</dbReference>
<dbReference type="EMBL" id="WWSC01000018">
    <property type="protein sequence ID" value="MZK42591.1"/>
    <property type="molecule type" value="Genomic_DNA"/>
</dbReference>
<feature type="transmembrane region" description="Helical" evidence="1">
    <location>
        <begin position="41"/>
        <end position="60"/>
    </location>
</feature>
<dbReference type="InterPro" id="IPR032834">
    <property type="entry name" value="NatK-like_C"/>
</dbReference>
<dbReference type="PANTHER" id="PTHR40448:SF1">
    <property type="entry name" value="TWO-COMPONENT SENSOR HISTIDINE KINASE"/>
    <property type="match status" value="1"/>
</dbReference>
<name>A0A4Q5E3N9_9FIRM</name>
<accession>A0A4Q5E3N9</accession>
<keyword evidence="1" id="KW-0812">Transmembrane</keyword>
<keyword evidence="1" id="KW-1133">Transmembrane helix</keyword>